<keyword evidence="9" id="KW-1185">Reference proteome</keyword>
<evidence type="ECO:0000256" key="7">
    <source>
        <dbReference type="RuleBase" id="RU003879"/>
    </source>
</evidence>
<dbReference type="RefSeq" id="WP_089274122.1">
    <property type="nucleotide sequence ID" value="NZ_FZNN01000053.1"/>
</dbReference>
<evidence type="ECO:0000313" key="9">
    <source>
        <dbReference type="Proteomes" id="UP000198417"/>
    </source>
</evidence>
<dbReference type="EMBL" id="FZNN01000053">
    <property type="protein sequence ID" value="SNR88824.1"/>
    <property type="molecule type" value="Genomic_DNA"/>
</dbReference>
<proteinExistence type="inferred from homology"/>
<sequence length="140" mass="14957">MQIEMPPSRPRSENILPMINVVFLLLIFFLISARLTAPEPFPVTPPVSTAEGEAEGEIVLFLAEDGRLGFREFEGEEPVMVALAAARVNFCAQADCADAASRPPLQLRADAGVPAAQLARLMPVLGGLGFGRVDLVVTAQ</sequence>
<keyword evidence="6" id="KW-0472">Membrane</keyword>
<evidence type="ECO:0000256" key="4">
    <source>
        <dbReference type="ARBA" id="ARBA00022692"/>
    </source>
</evidence>
<comment type="similarity">
    <text evidence="2 7">Belongs to the ExbD/TolR family.</text>
</comment>
<dbReference type="GO" id="GO:0022857">
    <property type="term" value="F:transmembrane transporter activity"/>
    <property type="evidence" value="ECO:0007669"/>
    <property type="project" value="InterPro"/>
</dbReference>
<evidence type="ECO:0000256" key="5">
    <source>
        <dbReference type="ARBA" id="ARBA00022989"/>
    </source>
</evidence>
<reference evidence="8 9" key="1">
    <citation type="submission" date="2017-06" db="EMBL/GenBank/DDBJ databases">
        <authorList>
            <person name="Kim H.J."/>
            <person name="Triplett B.A."/>
        </authorList>
    </citation>
    <scope>NUCLEOTIDE SEQUENCE [LARGE SCALE GENOMIC DNA]</scope>
    <source>
        <strain evidence="8 9">DSM 29052</strain>
    </source>
</reference>
<dbReference type="GO" id="GO:0015031">
    <property type="term" value="P:protein transport"/>
    <property type="evidence" value="ECO:0007669"/>
    <property type="project" value="UniProtKB-KW"/>
</dbReference>
<name>A0A239A1C8_9RHOB</name>
<keyword evidence="5" id="KW-1133">Transmembrane helix</keyword>
<comment type="subcellular location">
    <subcellularLocation>
        <location evidence="1">Cell membrane</location>
        <topology evidence="1">Single-pass membrane protein</topology>
    </subcellularLocation>
    <subcellularLocation>
        <location evidence="7">Cell membrane</location>
        <topology evidence="7">Single-pass type II membrane protein</topology>
    </subcellularLocation>
</comment>
<dbReference type="Proteomes" id="UP000198417">
    <property type="component" value="Unassembled WGS sequence"/>
</dbReference>
<keyword evidence="4 7" id="KW-0812">Transmembrane</keyword>
<evidence type="ECO:0000256" key="3">
    <source>
        <dbReference type="ARBA" id="ARBA00022475"/>
    </source>
</evidence>
<evidence type="ECO:0000256" key="2">
    <source>
        <dbReference type="ARBA" id="ARBA00005811"/>
    </source>
</evidence>
<keyword evidence="3" id="KW-1003">Cell membrane</keyword>
<dbReference type="AlphaFoldDB" id="A0A239A1C8"/>
<dbReference type="Pfam" id="PF02472">
    <property type="entry name" value="ExbD"/>
    <property type="match status" value="1"/>
</dbReference>
<dbReference type="PANTHER" id="PTHR30558">
    <property type="entry name" value="EXBD MEMBRANE COMPONENT OF PMF-DRIVEN MACROMOLECULE IMPORT SYSTEM"/>
    <property type="match status" value="1"/>
</dbReference>
<keyword evidence="7" id="KW-0653">Protein transport</keyword>
<evidence type="ECO:0000256" key="6">
    <source>
        <dbReference type="ARBA" id="ARBA00023136"/>
    </source>
</evidence>
<organism evidence="8 9">
    <name type="scientific">Puniceibacterium sediminis</name>
    <dbReference type="NCBI Taxonomy" id="1608407"/>
    <lineage>
        <taxon>Bacteria</taxon>
        <taxon>Pseudomonadati</taxon>
        <taxon>Pseudomonadota</taxon>
        <taxon>Alphaproteobacteria</taxon>
        <taxon>Rhodobacterales</taxon>
        <taxon>Paracoccaceae</taxon>
        <taxon>Puniceibacterium</taxon>
    </lineage>
</organism>
<dbReference type="OrthoDB" id="8479787at2"/>
<dbReference type="GO" id="GO:0005886">
    <property type="term" value="C:plasma membrane"/>
    <property type="evidence" value="ECO:0007669"/>
    <property type="project" value="UniProtKB-SubCell"/>
</dbReference>
<gene>
    <name evidence="8" type="ORF">SAMN06265370_1532</name>
</gene>
<protein>
    <submittedName>
        <fullName evidence="8">Outer membrane transport energization protein ExbD</fullName>
    </submittedName>
</protein>
<accession>A0A239A1C8</accession>
<evidence type="ECO:0000256" key="1">
    <source>
        <dbReference type="ARBA" id="ARBA00004162"/>
    </source>
</evidence>
<keyword evidence="7" id="KW-0813">Transport</keyword>
<dbReference type="InterPro" id="IPR003400">
    <property type="entry name" value="ExbD"/>
</dbReference>
<evidence type="ECO:0000313" key="8">
    <source>
        <dbReference type="EMBL" id="SNR88824.1"/>
    </source>
</evidence>